<evidence type="ECO:0000313" key="4">
    <source>
        <dbReference type="Proteomes" id="UP000886611"/>
    </source>
</evidence>
<feature type="non-terminal residue" evidence="3">
    <location>
        <position position="1"/>
    </location>
</feature>
<evidence type="ECO:0000256" key="1">
    <source>
        <dbReference type="ARBA" id="ARBA00023157"/>
    </source>
</evidence>
<protein>
    <submittedName>
        <fullName evidence="3">ADA33 protein</fullName>
    </submittedName>
</protein>
<sequence>MLALPAVSHTHTVLPVQTRSVSLRRGKGSLSLLALHYVPPSPLPASDRTFLMPLPTGWDSRLSLSNRDLLRNSGLWSSLDFAPPSAPGATSSGQPNTSEKLVSGGSFQGLGGSVGLPILSQLLSRSFTETYYDKNGEPVTITPNYTNHCFYHGEVRGHAGSWVVLSTCTGVSQRCSGSAIRALLILVTILAIAILKMHQTQIREFVKLHDAWRVHVLSLFC</sequence>
<comment type="caution">
    <text evidence="3">The sequence shown here is derived from an EMBL/GenBank/DDBJ whole genome shotgun (WGS) entry which is preliminary data.</text>
</comment>
<gene>
    <name evidence="3" type="primary">Adam33</name>
    <name evidence="3" type="ORF">GTO96_0016951</name>
</gene>
<accession>A0A8X7XDJ6</accession>
<dbReference type="Pfam" id="PF01562">
    <property type="entry name" value="Pep_M12B_propep"/>
    <property type="match status" value="1"/>
</dbReference>
<keyword evidence="1" id="KW-1015">Disulfide bond</keyword>
<dbReference type="PANTHER" id="PTHR11905:SF38">
    <property type="entry name" value="DISINTEGRIN AND METALLOPROTEINASE DOMAIN-CONTAINING PROTEIN 33"/>
    <property type="match status" value="1"/>
</dbReference>
<keyword evidence="4" id="KW-1185">Reference proteome</keyword>
<dbReference type="Proteomes" id="UP000886611">
    <property type="component" value="Unassembled WGS sequence"/>
</dbReference>
<feature type="domain" description="Peptidase M12B propeptide" evidence="2">
    <location>
        <begin position="120"/>
        <end position="156"/>
    </location>
</feature>
<dbReference type="EMBL" id="JAATIS010001721">
    <property type="protein sequence ID" value="KAG2466102.1"/>
    <property type="molecule type" value="Genomic_DNA"/>
</dbReference>
<name>A0A8X7XDJ6_POLSE</name>
<dbReference type="AlphaFoldDB" id="A0A8X7XDJ6"/>
<reference evidence="3 4" key="1">
    <citation type="journal article" date="2021" name="Cell">
        <title>Tracing the genetic footprints of vertebrate landing in non-teleost ray-finned fishes.</title>
        <authorList>
            <person name="Bi X."/>
            <person name="Wang K."/>
            <person name="Yang L."/>
            <person name="Pan H."/>
            <person name="Jiang H."/>
            <person name="Wei Q."/>
            <person name="Fang M."/>
            <person name="Yu H."/>
            <person name="Zhu C."/>
            <person name="Cai Y."/>
            <person name="He Y."/>
            <person name="Gan X."/>
            <person name="Zeng H."/>
            <person name="Yu D."/>
            <person name="Zhu Y."/>
            <person name="Jiang H."/>
            <person name="Qiu Q."/>
            <person name="Yang H."/>
            <person name="Zhang Y.E."/>
            <person name="Wang W."/>
            <person name="Zhu M."/>
            <person name="He S."/>
            <person name="Zhang G."/>
        </authorList>
    </citation>
    <scope>NUCLEOTIDE SEQUENCE [LARGE SCALE GENOMIC DNA]</scope>
    <source>
        <strain evidence="3">Bchr_013</strain>
    </source>
</reference>
<dbReference type="PANTHER" id="PTHR11905">
    <property type="entry name" value="ADAM A DISINTEGRIN AND METALLOPROTEASE DOMAIN"/>
    <property type="match status" value="1"/>
</dbReference>
<feature type="non-terminal residue" evidence="3">
    <location>
        <position position="221"/>
    </location>
</feature>
<evidence type="ECO:0000259" key="2">
    <source>
        <dbReference type="Pfam" id="PF01562"/>
    </source>
</evidence>
<organism evidence="3 4">
    <name type="scientific">Polypterus senegalus</name>
    <name type="common">Senegal bichir</name>
    <dbReference type="NCBI Taxonomy" id="55291"/>
    <lineage>
        <taxon>Eukaryota</taxon>
        <taxon>Metazoa</taxon>
        <taxon>Chordata</taxon>
        <taxon>Craniata</taxon>
        <taxon>Vertebrata</taxon>
        <taxon>Euteleostomi</taxon>
        <taxon>Actinopterygii</taxon>
        <taxon>Polypteriformes</taxon>
        <taxon>Polypteridae</taxon>
        <taxon>Polypterus</taxon>
    </lineage>
</organism>
<evidence type="ECO:0000313" key="3">
    <source>
        <dbReference type="EMBL" id="KAG2466102.1"/>
    </source>
</evidence>
<proteinExistence type="predicted"/>
<dbReference type="InterPro" id="IPR002870">
    <property type="entry name" value="Peptidase_M12B_N"/>
</dbReference>